<name>A0AAN8PE78_PATCE</name>
<comment type="caution">
    <text evidence="2">The sequence shown here is derived from an EMBL/GenBank/DDBJ whole genome shotgun (WGS) entry which is preliminary data.</text>
</comment>
<dbReference type="EMBL" id="JAZGQO010000011">
    <property type="protein sequence ID" value="KAK6174179.1"/>
    <property type="molecule type" value="Genomic_DNA"/>
</dbReference>
<dbReference type="Proteomes" id="UP001347796">
    <property type="component" value="Unassembled WGS sequence"/>
</dbReference>
<evidence type="ECO:0000256" key="1">
    <source>
        <dbReference type="SAM" id="MobiDB-lite"/>
    </source>
</evidence>
<reference evidence="2 3" key="1">
    <citation type="submission" date="2024-01" db="EMBL/GenBank/DDBJ databases">
        <title>The genome of the rayed Mediterranean limpet Patella caerulea (Linnaeus, 1758).</title>
        <authorList>
            <person name="Anh-Thu Weber A."/>
            <person name="Halstead-Nussloch G."/>
        </authorList>
    </citation>
    <scope>NUCLEOTIDE SEQUENCE [LARGE SCALE GENOMIC DNA]</scope>
    <source>
        <strain evidence="2">AATW-2023a</strain>
        <tissue evidence="2">Whole specimen</tissue>
    </source>
</reference>
<proteinExistence type="predicted"/>
<sequence length="67" mass="7738">MVVEYTSQISDKVQYNRKRHSDNCPSEDVKKRKEEPTPLSVTSSSTVDHVWGSVFRSRQDFVDLHVA</sequence>
<evidence type="ECO:0000313" key="2">
    <source>
        <dbReference type="EMBL" id="KAK6174179.1"/>
    </source>
</evidence>
<feature type="region of interest" description="Disordered" evidence="1">
    <location>
        <begin position="14"/>
        <end position="43"/>
    </location>
</feature>
<feature type="compositionally biased region" description="Basic and acidic residues" evidence="1">
    <location>
        <begin position="27"/>
        <end position="36"/>
    </location>
</feature>
<dbReference type="AlphaFoldDB" id="A0AAN8PE78"/>
<keyword evidence="3" id="KW-1185">Reference proteome</keyword>
<gene>
    <name evidence="2" type="ORF">SNE40_017503</name>
</gene>
<organism evidence="2 3">
    <name type="scientific">Patella caerulea</name>
    <name type="common">Rayed Mediterranean limpet</name>
    <dbReference type="NCBI Taxonomy" id="87958"/>
    <lineage>
        <taxon>Eukaryota</taxon>
        <taxon>Metazoa</taxon>
        <taxon>Spiralia</taxon>
        <taxon>Lophotrochozoa</taxon>
        <taxon>Mollusca</taxon>
        <taxon>Gastropoda</taxon>
        <taxon>Patellogastropoda</taxon>
        <taxon>Patelloidea</taxon>
        <taxon>Patellidae</taxon>
        <taxon>Patella</taxon>
    </lineage>
</organism>
<accession>A0AAN8PE78</accession>
<protein>
    <submittedName>
        <fullName evidence="2">Uncharacterized protein</fullName>
    </submittedName>
</protein>
<evidence type="ECO:0000313" key="3">
    <source>
        <dbReference type="Proteomes" id="UP001347796"/>
    </source>
</evidence>